<evidence type="ECO:0000256" key="1">
    <source>
        <dbReference type="ARBA" id="ARBA00022801"/>
    </source>
</evidence>
<dbReference type="NCBIfam" id="NF004127">
    <property type="entry name" value="PRK05617.1"/>
    <property type="match status" value="1"/>
</dbReference>
<dbReference type="InterPro" id="IPR029045">
    <property type="entry name" value="ClpP/crotonase-like_dom_sf"/>
</dbReference>
<dbReference type="RefSeq" id="WP_377304314.1">
    <property type="nucleotide sequence ID" value="NZ_CP180191.1"/>
</dbReference>
<protein>
    <submittedName>
        <fullName evidence="3">Enoyl-CoA hydratase/isomerase family protein</fullName>
    </submittedName>
</protein>
<proteinExistence type="predicted"/>
<reference evidence="4" key="1">
    <citation type="journal article" date="2019" name="Int. J. Syst. Evol. Microbiol.">
        <title>The Global Catalogue of Microorganisms (GCM) 10K type strain sequencing project: providing services to taxonomists for standard genome sequencing and annotation.</title>
        <authorList>
            <consortium name="The Broad Institute Genomics Platform"/>
            <consortium name="The Broad Institute Genome Sequencing Center for Infectious Disease"/>
            <person name="Wu L."/>
            <person name="Ma J."/>
        </authorList>
    </citation>
    <scope>NUCLEOTIDE SEQUENCE [LARGE SCALE GENOMIC DNA]</scope>
    <source>
        <strain evidence="4">KCTC 52168</strain>
    </source>
</reference>
<name>A0ABV7H387_9BURK</name>
<feature type="domain" description="Enoyl-CoA hydratase/isomerase" evidence="2">
    <location>
        <begin position="16"/>
        <end position="354"/>
    </location>
</feature>
<evidence type="ECO:0000313" key="4">
    <source>
        <dbReference type="Proteomes" id="UP001595556"/>
    </source>
</evidence>
<dbReference type="Gene3D" id="3.90.226.10">
    <property type="entry name" value="2-enoyl-CoA Hydratase, Chain A, domain 1"/>
    <property type="match status" value="1"/>
</dbReference>
<dbReference type="Pfam" id="PF16113">
    <property type="entry name" value="ECH_2"/>
    <property type="match status" value="1"/>
</dbReference>
<dbReference type="EMBL" id="JBHRTI010000007">
    <property type="protein sequence ID" value="MFC3148384.1"/>
    <property type="molecule type" value="Genomic_DNA"/>
</dbReference>
<evidence type="ECO:0000259" key="2">
    <source>
        <dbReference type="Pfam" id="PF16113"/>
    </source>
</evidence>
<organism evidence="3 4">
    <name type="scientific">Piscinibacterium candidicorallinum</name>
    <dbReference type="NCBI Taxonomy" id="1793872"/>
    <lineage>
        <taxon>Bacteria</taxon>
        <taxon>Pseudomonadati</taxon>
        <taxon>Pseudomonadota</taxon>
        <taxon>Betaproteobacteria</taxon>
        <taxon>Burkholderiales</taxon>
        <taxon>Piscinibacterium</taxon>
    </lineage>
</organism>
<dbReference type="CDD" id="cd06558">
    <property type="entry name" value="crotonase-like"/>
    <property type="match status" value="1"/>
</dbReference>
<keyword evidence="4" id="KW-1185">Reference proteome</keyword>
<dbReference type="InterPro" id="IPR032259">
    <property type="entry name" value="HIBYL-CoA-H"/>
</dbReference>
<evidence type="ECO:0000313" key="3">
    <source>
        <dbReference type="EMBL" id="MFC3148384.1"/>
    </source>
</evidence>
<sequence>MTAHDPHILTRIEHAVGFITLNRPGALNALSLPMIRTLRDTLDAWANDPAVQVVVLDTSSDKGLCAGGDIRFFHEAAHSTPRGTSPLLEDFFTEEYALNHLIAHYPKPYVAMMVGVTMGGGMGIAETGWLRVVSENSKIAMPEVNIGLFPDVGGTWFLARAPGELGTYLGVTGEVIGAADTLHCGMADVFVPLAERPRFLKAIRSLHAASRADMAQKARQYCAREFTLRPTPGQFMTLRPYIDEVFASSSIAEIMEALDTETRPEFIEFAQKTRATMLKRSPLLMQVSLSAMRRAKHMSLADALRMERNLVRRTFEHGEVVEGVRALVIDKDNRPAWTPPIIEAVTDAMVERFFEPCWPARMHPLRELN</sequence>
<accession>A0ABV7H387</accession>
<keyword evidence="1" id="KW-0378">Hydrolase</keyword>
<dbReference type="SUPFAM" id="SSF52096">
    <property type="entry name" value="ClpP/crotonase"/>
    <property type="match status" value="1"/>
</dbReference>
<comment type="caution">
    <text evidence="3">The sequence shown here is derived from an EMBL/GenBank/DDBJ whole genome shotgun (WGS) entry which is preliminary data.</text>
</comment>
<dbReference type="InterPro" id="IPR045004">
    <property type="entry name" value="ECH_dom"/>
</dbReference>
<dbReference type="PANTHER" id="PTHR43176">
    <property type="entry name" value="3-HYDROXYISOBUTYRYL-COA HYDROLASE-RELATED"/>
    <property type="match status" value="1"/>
</dbReference>
<dbReference type="Proteomes" id="UP001595556">
    <property type="component" value="Unassembled WGS sequence"/>
</dbReference>
<dbReference type="PANTHER" id="PTHR43176:SF6">
    <property type="entry name" value="3-HYDROXYISOBUTYRYL-COA HYDROLASE"/>
    <property type="match status" value="1"/>
</dbReference>
<gene>
    <name evidence="3" type="ORF">ACFOEN_12205</name>
</gene>